<feature type="compositionally biased region" description="Polar residues" evidence="1">
    <location>
        <begin position="194"/>
        <end position="211"/>
    </location>
</feature>
<evidence type="ECO:0000313" key="2">
    <source>
        <dbReference type="EMBL" id="KAI1878813.1"/>
    </source>
</evidence>
<name>A0A9Q0APT9_9PEZI</name>
<feature type="region of interest" description="Disordered" evidence="1">
    <location>
        <begin position="79"/>
        <end position="139"/>
    </location>
</feature>
<feature type="compositionally biased region" description="Basic and acidic residues" evidence="1">
    <location>
        <begin position="213"/>
        <end position="224"/>
    </location>
</feature>
<feature type="compositionally biased region" description="Polar residues" evidence="1">
    <location>
        <begin position="238"/>
        <end position="247"/>
    </location>
</feature>
<sequence>MLRYPATTISLTMAEIKDFEQKRRFRRYLVMEDARAARVQSRAPPDSVKPAESVALEVIASKNPGHDVEQATKLVVETGPTDTDVTVDDTASRMKLPCQRSRSSPIVDPSEDAVSQRPSTASSASHTPSYSGTQRSPTISSLAARRDLEHMPPITPQRVSSLAATVDAHFTRPSTDGETELDQSTVRYIEAYTRSPTRPLPSTGNAPNSNTSSRERRSEGRIVDTPRPSSRLEVYNDSLPSSVQPRTPRNLAETRHQSRLHGSYTAPITRSMRQSGYSSSTTRGRSSRAHSPSGMETPGFRGLYGGVENSDDLTLFQEASRLHAGQEDDDAGQGRT</sequence>
<feature type="compositionally biased region" description="Acidic residues" evidence="1">
    <location>
        <begin position="327"/>
        <end position="336"/>
    </location>
</feature>
<evidence type="ECO:0000256" key="1">
    <source>
        <dbReference type="SAM" id="MobiDB-lite"/>
    </source>
</evidence>
<feature type="compositionally biased region" description="Low complexity" evidence="1">
    <location>
        <begin position="275"/>
        <end position="284"/>
    </location>
</feature>
<evidence type="ECO:0000313" key="3">
    <source>
        <dbReference type="Proteomes" id="UP000829685"/>
    </source>
</evidence>
<accession>A0A9Q0APT9</accession>
<comment type="caution">
    <text evidence="2">The sequence shown here is derived from an EMBL/GenBank/DDBJ whole genome shotgun (WGS) entry which is preliminary data.</text>
</comment>
<dbReference type="AlphaFoldDB" id="A0A9Q0APT9"/>
<dbReference type="Proteomes" id="UP000829685">
    <property type="component" value="Unassembled WGS sequence"/>
</dbReference>
<dbReference type="EMBL" id="JAFIMR010000005">
    <property type="protein sequence ID" value="KAI1878813.1"/>
    <property type="molecule type" value="Genomic_DNA"/>
</dbReference>
<reference evidence="2" key="1">
    <citation type="submission" date="2021-03" db="EMBL/GenBank/DDBJ databases">
        <title>Revisited historic fungal species revealed as producer of novel bioactive compounds through whole genome sequencing and comparative genomics.</title>
        <authorList>
            <person name="Vignolle G.A."/>
            <person name="Hochenegger N."/>
            <person name="Mach R.L."/>
            <person name="Mach-Aigner A.R."/>
            <person name="Javad Rahimi M."/>
            <person name="Salim K.A."/>
            <person name="Chan C.M."/>
            <person name="Lim L.B.L."/>
            <person name="Cai F."/>
            <person name="Druzhinina I.S."/>
            <person name="U'Ren J.M."/>
            <person name="Derntl C."/>
        </authorList>
    </citation>
    <scope>NUCLEOTIDE SEQUENCE</scope>
    <source>
        <strain evidence="2">TUCIM 5799</strain>
    </source>
</reference>
<proteinExistence type="predicted"/>
<feature type="compositionally biased region" description="Low complexity" evidence="1">
    <location>
        <begin position="118"/>
        <end position="131"/>
    </location>
</feature>
<keyword evidence="3" id="KW-1185">Reference proteome</keyword>
<protein>
    <submittedName>
        <fullName evidence="2">Uncharacterized protein</fullName>
    </submittedName>
</protein>
<gene>
    <name evidence="2" type="ORF">JX265_002990</name>
</gene>
<organism evidence="2 3">
    <name type="scientific">Neoarthrinium moseri</name>
    <dbReference type="NCBI Taxonomy" id="1658444"/>
    <lineage>
        <taxon>Eukaryota</taxon>
        <taxon>Fungi</taxon>
        <taxon>Dikarya</taxon>
        <taxon>Ascomycota</taxon>
        <taxon>Pezizomycotina</taxon>
        <taxon>Sordariomycetes</taxon>
        <taxon>Xylariomycetidae</taxon>
        <taxon>Amphisphaeriales</taxon>
        <taxon>Apiosporaceae</taxon>
        <taxon>Neoarthrinium</taxon>
    </lineage>
</organism>
<feature type="region of interest" description="Disordered" evidence="1">
    <location>
        <begin position="192"/>
        <end position="336"/>
    </location>
</feature>